<reference evidence="3 4" key="1">
    <citation type="submission" date="2020-11" db="EMBL/GenBank/DDBJ databases">
        <title>Genome seq and assembly of Sphingosinicella sp.</title>
        <authorList>
            <person name="Chhetri G."/>
        </authorList>
    </citation>
    <scope>NUCLEOTIDE SEQUENCE [LARGE SCALE GENOMIC DNA]</scope>
    <source>
        <strain evidence="3 4">UDD2</strain>
    </source>
</reference>
<sequence length="81" mass="9430">MNPFEMVVIIVAIVSIASIIKAKYGVRRDRHGNEYHVNDAEAGRLRDEVKILRDRVAVLERIATDKESSLEREIERLRDQR</sequence>
<proteinExistence type="predicted"/>
<dbReference type="AlphaFoldDB" id="A0A7T2GL07"/>
<organism evidence="3 4">
    <name type="scientific">Allosphingosinicella flava</name>
    <dbReference type="NCBI Taxonomy" id="2771430"/>
    <lineage>
        <taxon>Bacteria</taxon>
        <taxon>Pseudomonadati</taxon>
        <taxon>Pseudomonadota</taxon>
        <taxon>Alphaproteobacteria</taxon>
        <taxon>Sphingomonadales</taxon>
        <taxon>Sphingomonadaceae</taxon>
        <taxon>Allosphingosinicella</taxon>
    </lineage>
</organism>
<feature type="coiled-coil region" evidence="1">
    <location>
        <begin position="42"/>
        <end position="80"/>
    </location>
</feature>
<evidence type="ECO:0000256" key="1">
    <source>
        <dbReference type="SAM" id="Coils"/>
    </source>
</evidence>
<keyword evidence="2" id="KW-1133">Transmembrane helix</keyword>
<feature type="transmembrane region" description="Helical" evidence="2">
    <location>
        <begin position="6"/>
        <end position="24"/>
    </location>
</feature>
<gene>
    <name evidence="3" type="ORF">IC614_04295</name>
</gene>
<evidence type="ECO:0000313" key="4">
    <source>
        <dbReference type="Proteomes" id="UP000594873"/>
    </source>
</evidence>
<protein>
    <recommendedName>
        <fullName evidence="5">Phage shock protein B</fullName>
    </recommendedName>
</protein>
<keyword evidence="1" id="KW-0175">Coiled coil</keyword>
<evidence type="ECO:0000256" key="2">
    <source>
        <dbReference type="SAM" id="Phobius"/>
    </source>
</evidence>
<dbReference type="EMBL" id="CP065592">
    <property type="protein sequence ID" value="QPQ55815.1"/>
    <property type="molecule type" value="Genomic_DNA"/>
</dbReference>
<dbReference type="Proteomes" id="UP000594873">
    <property type="component" value="Chromosome"/>
</dbReference>
<dbReference type="RefSeq" id="WP_200972631.1">
    <property type="nucleotide sequence ID" value="NZ_CP065592.1"/>
</dbReference>
<keyword evidence="2" id="KW-0472">Membrane</keyword>
<evidence type="ECO:0008006" key="5">
    <source>
        <dbReference type="Google" id="ProtNLM"/>
    </source>
</evidence>
<keyword evidence="2" id="KW-0812">Transmembrane</keyword>
<name>A0A7T2GL07_9SPHN</name>
<dbReference type="KEGG" id="sflv:IC614_04295"/>
<accession>A0A7T2GL07</accession>
<evidence type="ECO:0000313" key="3">
    <source>
        <dbReference type="EMBL" id="QPQ55815.1"/>
    </source>
</evidence>
<keyword evidence="4" id="KW-1185">Reference proteome</keyword>